<dbReference type="EMBL" id="CP115922">
    <property type="protein sequence ID" value="XCD19246.1"/>
    <property type="molecule type" value="Genomic_DNA"/>
</dbReference>
<name>A0AAU8BT65_9VIBR</name>
<dbReference type="RefSeq" id="WP_353500364.1">
    <property type="nucleotide sequence ID" value="NZ_CP115922.1"/>
</dbReference>
<evidence type="ECO:0000313" key="1">
    <source>
        <dbReference type="EMBL" id="XCD19246.1"/>
    </source>
</evidence>
<geneLocation type="plasmid" evidence="1">
    <name>p1</name>
</geneLocation>
<accession>A0AAU8BT65</accession>
<gene>
    <name evidence="1" type="ORF">PG915_24110</name>
</gene>
<keyword evidence="1" id="KW-0614">Plasmid</keyword>
<dbReference type="AlphaFoldDB" id="A0AAU8BT65"/>
<sequence>MQLETKEMSPVEQSYYGSHIGQPINGRIQIVDGENTVFARGVEGEMILSDKITQRSTLVNVLNTAEVLPRDTLAVTRDIAFEHGLSDGELVSMYLIETDTFQLMMKRIMKYS</sequence>
<protein>
    <submittedName>
        <fullName evidence="1">Uncharacterized protein</fullName>
    </submittedName>
</protein>
<dbReference type="KEGG" id="vck:PG915_24110"/>
<reference evidence="1" key="1">
    <citation type="submission" date="2023-01" db="EMBL/GenBank/DDBJ databases">
        <title>Vibrio sp. CB1-14 genome sequencing.</title>
        <authorList>
            <person name="Otstavnykh N."/>
            <person name="Isaeva M."/>
            <person name="Meleshko D."/>
        </authorList>
    </citation>
    <scope>NUCLEOTIDE SEQUENCE</scope>
    <source>
        <strain evidence="1">CB1-14</strain>
        <plasmid evidence="1">p1</plasmid>
    </source>
</reference>
<organism evidence="1">
    <name type="scientific">Vibrio chaetopteri</name>
    <dbReference type="NCBI Taxonomy" id="3016528"/>
    <lineage>
        <taxon>Bacteria</taxon>
        <taxon>Pseudomonadati</taxon>
        <taxon>Pseudomonadota</taxon>
        <taxon>Gammaproteobacteria</taxon>
        <taxon>Vibrionales</taxon>
        <taxon>Vibrionaceae</taxon>
        <taxon>Vibrio</taxon>
    </lineage>
</organism>
<proteinExistence type="predicted"/>